<keyword evidence="3" id="KW-1185">Reference proteome</keyword>
<feature type="region of interest" description="Disordered" evidence="1">
    <location>
        <begin position="98"/>
        <end position="139"/>
    </location>
</feature>
<reference evidence="2" key="1">
    <citation type="submission" date="2021-01" db="EMBL/GenBank/DDBJ databases">
        <authorList>
            <consortium name="Genoscope - CEA"/>
            <person name="William W."/>
        </authorList>
    </citation>
    <scope>NUCLEOTIDE SEQUENCE</scope>
</reference>
<dbReference type="Proteomes" id="UP000692954">
    <property type="component" value="Unassembled WGS sequence"/>
</dbReference>
<accession>A0A8S1RM34</accession>
<dbReference type="AlphaFoldDB" id="A0A8S1RM34"/>
<gene>
    <name evidence="2" type="ORF">PSON_ATCC_30995.1.T1810031</name>
</gene>
<name>A0A8S1RM34_9CILI</name>
<evidence type="ECO:0000313" key="2">
    <source>
        <dbReference type="EMBL" id="CAD8127904.1"/>
    </source>
</evidence>
<dbReference type="OrthoDB" id="299597at2759"/>
<sequence>MQQIADIKELKKCPPDQFSFLLRIGDKCKNASLANIFTGDPAIPVIGKYSRNQYHFLNVDVLIQMDLNFDQGQYYSQGQRINLPNNVLKVLHNIPEQIIHNKPPPKENNKKGGKKQNKKQGKQQEQQQQLIQQIDQDQQVKEQNQHEDDFIIMQFHPLQFHVSHNIKFSWIISSLQNKKILEPMKQEPCLSYVNHNWVFEVINFEHTKKLIQHLPICVVDPKGAYEYPDPYKGLSFTGLRSEYMSIHLGPQGSLCFSPNNMKLMVDMKCPLISFWTIILQEDGIHQVNLHWVILHEMFSEMSHGIAKEAQTIQQLIINYGDFNADFKTECEQINKVFG</sequence>
<proteinExistence type="predicted"/>
<protein>
    <submittedName>
        <fullName evidence="2">Uncharacterized protein</fullName>
    </submittedName>
</protein>
<dbReference type="EMBL" id="CAJJDN010000181">
    <property type="protein sequence ID" value="CAD8127904.1"/>
    <property type="molecule type" value="Genomic_DNA"/>
</dbReference>
<evidence type="ECO:0000313" key="3">
    <source>
        <dbReference type="Proteomes" id="UP000692954"/>
    </source>
</evidence>
<organism evidence="2 3">
    <name type="scientific">Paramecium sonneborni</name>
    <dbReference type="NCBI Taxonomy" id="65129"/>
    <lineage>
        <taxon>Eukaryota</taxon>
        <taxon>Sar</taxon>
        <taxon>Alveolata</taxon>
        <taxon>Ciliophora</taxon>
        <taxon>Intramacronucleata</taxon>
        <taxon>Oligohymenophorea</taxon>
        <taxon>Peniculida</taxon>
        <taxon>Parameciidae</taxon>
        <taxon>Paramecium</taxon>
    </lineage>
</organism>
<comment type="caution">
    <text evidence="2">The sequence shown here is derived from an EMBL/GenBank/DDBJ whole genome shotgun (WGS) entry which is preliminary data.</text>
</comment>
<feature type="compositionally biased region" description="Basic residues" evidence="1">
    <location>
        <begin position="111"/>
        <end position="121"/>
    </location>
</feature>
<evidence type="ECO:0000256" key="1">
    <source>
        <dbReference type="SAM" id="MobiDB-lite"/>
    </source>
</evidence>
<feature type="compositionally biased region" description="Low complexity" evidence="1">
    <location>
        <begin position="123"/>
        <end position="137"/>
    </location>
</feature>